<evidence type="ECO:0000313" key="2">
    <source>
        <dbReference type="Proteomes" id="UP001187531"/>
    </source>
</evidence>
<comment type="caution">
    <text evidence="1">The sequence shown here is derived from an EMBL/GenBank/DDBJ whole genome shotgun (WGS) entry which is preliminary data.</text>
</comment>
<gene>
    <name evidence="1" type="ORF">QYM36_012365</name>
</gene>
<accession>A0AA88HFS4</accession>
<dbReference type="AlphaFoldDB" id="A0AA88HFS4"/>
<dbReference type="Proteomes" id="UP001187531">
    <property type="component" value="Unassembled WGS sequence"/>
</dbReference>
<protein>
    <submittedName>
        <fullName evidence="1">Uncharacterized protein</fullName>
    </submittedName>
</protein>
<sequence>MRSPFERLQFIVTVKDDINADFAMIVDEESQQAPQIVNCQFHTLFVYKEVPCAIHDQRLLRCQRRDEYRAP</sequence>
<keyword evidence="2" id="KW-1185">Reference proteome</keyword>
<reference evidence="1" key="1">
    <citation type="submission" date="2023-07" db="EMBL/GenBank/DDBJ databases">
        <title>Chromosome-level genome assembly of Artemia franciscana.</title>
        <authorList>
            <person name="Jo E."/>
        </authorList>
    </citation>
    <scope>NUCLEOTIDE SEQUENCE</scope>
    <source>
        <tissue evidence="1">Whole body</tissue>
    </source>
</reference>
<evidence type="ECO:0000313" key="1">
    <source>
        <dbReference type="EMBL" id="KAK2711160.1"/>
    </source>
</evidence>
<proteinExistence type="predicted"/>
<organism evidence="1 2">
    <name type="scientific">Artemia franciscana</name>
    <name type="common">Brine shrimp</name>
    <name type="synonym">Artemia sanfranciscana</name>
    <dbReference type="NCBI Taxonomy" id="6661"/>
    <lineage>
        <taxon>Eukaryota</taxon>
        <taxon>Metazoa</taxon>
        <taxon>Ecdysozoa</taxon>
        <taxon>Arthropoda</taxon>
        <taxon>Crustacea</taxon>
        <taxon>Branchiopoda</taxon>
        <taxon>Anostraca</taxon>
        <taxon>Artemiidae</taxon>
        <taxon>Artemia</taxon>
    </lineage>
</organism>
<name>A0AA88HFS4_ARTSF</name>
<dbReference type="EMBL" id="JAVRJZ010000016">
    <property type="protein sequence ID" value="KAK2711160.1"/>
    <property type="molecule type" value="Genomic_DNA"/>
</dbReference>